<organism evidence="1 2">
    <name type="scientific">Paramecium octaurelia</name>
    <dbReference type="NCBI Taxonomy" id="43137"/>
    <lineage>
        <taxon>Eukaryota</taxon>
        <taxon>Sar</taxon>
        <taxon>Alveolata</taxon>
        <taxon>Ciliophora</taxon>
        <taxon>Intramacronucleata</taxon>
        <taxon>Oligohymenophorea</taxon>
        <taxon>Peniculida</taxon>
        <taxon>Parameciidae</taxon>
        <taxon>Paramecium</taxon>
    </lineage>
</organism>
<proteinExistence type="predicted"/>
<accession>A0A8S1WRY5</accession>
<gene>
    <name evidence="1" type="ORF">POCTA_138.1.T1020092</name>
</gene>
<reference evidence="1" key="1">
    <citation type="submission" date="2021-01" db="EMBL/GenBank/DDBJ databases">
        <authorList>
            <consortium name="Genoscope - CEA"/>
            <person name="William W."/>
        </authorList>
    </citation>
    <scope>NUCLEOTIDE SEQUENCE</scope>
</reference>
<protein>
    <submittedName>
        <fullName evidence="1">Uncharacterized protein</fullName>
    </submittedName>
</protein>
<evidence type="ECO:0000313" key="2">
    <source>
        <dbReference type="Proteomes" id="UP000683925"/>
    </source>
</evidence>
<sequence>MFQKKHLIRCLELLSNYANLYQNYVSLDLPIKINETKVPKSIERTVFTNLMKQLSLIFQIKVVFLLNQRSSKDFFDFQLIISYNKCNSNRQFVSIRYWNVKQSEGEAKDGLILLIQRQFQLQSIDNDE</sequence>
<comment type="caution">
    <text evidence="1">The sequence shown here is derived from an EMBL/GenBank/DDBJ whole genome shotgun (WGS) entry which is preliminary data.</text>
</comment>
<name>A0A8S1WRY5_PAROT</name>
<dbReference type="EMBL" id="CAJJDP010000102">
    <property type="protein sequence ID" value="CAD8192483.1"/>
    <property type="molecule type" value="Genomic_DNA"/>
</dbReference>
<evidence type="ECO:0000313" key="1">
    <source>
        <dbReference type="EMBL" id="CAD8192483.1"/>
    </source>
</evidence>
<dbReference type="Proteomes" id="UP000683925">
    <property type="component" value="Unassembled WGS sequence"/>
</dbReference>
<dbReference type="AlphaFoldDB" id="A0A8S1WRY5"/>
<keyword evidence="2" id="KW-1185">Reference proteome</keyword>